<feature type="transmembrane region" description="Helical" evidence="1">
    <location>
        <begin position="67"/>
        <end position="87"/>
    </location>
</feature>
<organism evidence="2">
    <name type="scientific">viral metagenome</name>
    <dbReference type="NCBI Taxonomy" id="1070528"/>
    <lineage>
        <taxon>unclassified sequences</taxon>
        <taxon>metagenomes</taxon>
        <taxon>organismal metagenomes</taxon>
    </lineage>
</organism>
<feature type="transmembrane region" description="Helical" evidence="1">
    <location>
        <begin position="28"/>
        <end position="47"/>
    </location>
</feature>
<evidence type="ECO:0000313" key="2">
    <source>
        <dbReference type="EMBL" id="QHU11950.1"/>
    </source>
</evidence>
<sequence length="97" mass="11181">MFHPMMTAALHTMGILVLFLFTHWMATILYTTFCVQTSLVGLAYSFFTASSPMCRTILEIQYRTIGFYDAMFYFISTVIVQTLSGLVQRAKERETKE</sequence>
<proteinExistence type="predicted"/>
<keyword evidence="1" id="KW-1133">Transmembrane helix</keyword>
<feature type="transmembrane region" description="Helical" evidence="1">
    <location>
        <begin position="6"/>
        <end position="21"/>
    </location>
</feature>
<dbReference type="AlphaFoldDB" id="A0A6C0K576"/>
<name>A0A6C0K576_9ZZZZ</name>
<keyword evidence="1" id="KW-0812">Transmembrane</keyword>
<keyword evidence="1" id="KW-0472">Membrane</keyword>
<dbReference type="EMBL" id="MN740793">
    <property type="protein sequence ID" value="QHU11950.1"/>
    <property type="molecule type" value="Genomic_DNA"/>
</dbReference>
<protein>
    <submittedName>
        <fullName evidence="2">Uncharacterized protein</fullName>
    </submittedName>
</protein>
<accession>A0A6C0K576</accession>
<reference evidence="2" key="1">
    <citation type="journal article" date="2020" name="Nature">
        <title>Giant virus diversity and host interactions through global metagenomics.</title>
        <authorList>
            <person name="Schulz F."/>
            <person name="Roux S."/>
            <person name="Paez-Espino D."/>
            <person name="Jungbluth S."/>
            <person name="Walsh D.A."/>
            <person name="Denef V.J."/>
            <person name="McMahon K.D."/>
            <person name="Konstantinidis K.T."/>
            <person name="Eloe-Fadrosh E.A."/>
            <person name="Kyrpides N.C."/>
            <person name="Woyke T."/>
        </authorList>
    </citation>
    <scope>NUCLEOTIDE SEQUENCE</scope>
    <source>
        <strain evidence="2">GVMAG-S-1101169-75</strain>
    </source>
</reference>
<evidence type="ECO:0000256" key="1">
    <source>
        <dbReference type="SAM" id="Phobius"/>
    </source>
</evidence>